<evidence type="ECO:0000256" key="10">
    <source>
        <dbReference type="ARBA" id="ARBA00047785"/>
    </source>
</evidence>
<dbReference type="GO" id="GO:0043810">
    <property type="term" value="F:ornithine-acyl [acyl carrier protein] N-acyltransferase activity"/>
    <property type="evidence" value="ECO:0007669"/>
    <property type="project" value="UniProtKB-EC"/>
</dbReference>
<dbReference type="STRING" id="135739.BTO32_14095"/>
<dbReference type="RefSeq" id="WP_076725276.1">
    <property type="nucleotide sequence ID" value="NZ_MSCW01000008.1"/>
</dbReference>
<comment type="similarity">
    <text evidence="6">Belongs to the acetyltransferase family. OlsB subfamily.</text>
</comment>
<evidence type="ECO:0000256" key="3">
    <source>
        <dbReference type="ARBA" id="ARBA00022679"/>
    </source>
</evidence>
<comment type="catalytic activity">
    <reaction evidence="10">
        <text>a (3R)-hydroxyacyl-[ACP] + L-ornithine = a lyso-ornithine lipid + holo-[ACP] + H(+)</text>
        <dbReference type="Rhea" id="RHEA:20633"/>
        <dbReference type="Rhea" id="RHEA-COMP:9685"/>
        <dbReference type="Rhea" id="RHEA-COMP:9945"/>
        <dbReference type="ChEBI" id="CHEBI:15378"/>
        <dbReference type="ChEBI" id="CHEBI:46911"/>
        <dbReference type="ChEBI" id="CHEBI:64479"/>
        <dbReference type="ChEBI" id="CHEBI:78827"/>
        <dbReference type="ChEBI" id="CHEBI:138482"/>
        <dbReference type="EC" id="2.3.2.30"/>
    </reaction>
    <physiologicalReaction direction="left-to-right" evidence="10">
        <dbReference type="Rhea" id="RHEA:20634"/>
    </physiologicalReaction>
</comment>
<keyword evidence="5" id="KW-0012">Acyltransferase</keyword>
<evidence type="ECO:0000313" key="12">
    <source>
        <dbReference type="Proteomes" id="UP000189339"/>
    </source>
</evidence>
<dbReference type="PANTHER" id="PTHR37323">
    <property type="entry name" value="GCN5-RELATED N-ACETYLTRANSFERASE"/>
    <property type="match status" value="1"/>
</dbReference>
<gene>
    <name evidence="11" type="ORF">BTO32_14095</name>
</gene>
<dbReference type="GO" id="GO:0006629">
    <property type="term" value="P:lipid metabolic process"/>
    <property type="evidence" value="ECO:0007669"/>
    <property type="project" value="UniProtKB-KW"/>
</dbReference>
<evidence type="ECO:0000256" key="9">
    <source>
        <dbReference type="ARBA" id="ARBA00045724"/>
    </source>
</evidence>
<comment type="caution">
    <text evidence="11">The sequence shown here is derived from an EMBL/GenBank/DDBJ whole genome shotgun (WGS) entry which is preliminary data.</text>
</comment>
<keyword evidence="3" id="KW-0808">Transferase</keyword>
<evidence type="ECO:0000256" key="2">
    <source>
        <dbReference type="ARBA" id="ARBA00022516"/>
    </source>
</evidence>
<comment type="pathway">
    <text evidence="1">Lipid metabolism.</text>
</comment>
<protein>
    <recommendedName>
        <fullName evidence="8">L-ornithine N(alpha)-acyltransferase</fullName>
        <ecNumber evidence="7">2.3.2.30</ecNumber>
    </recommendedName>
</protein>
<evidence type="ECO:0000256" key="7">
    <source>
        <dbReference type="ARBA" id="ARBA00039058"/>
    </source>
</evidence>
<dbReference type="OrthoDB" id="9787072at2"/>
<dbReference type="InterPro" id="IPR052351">
    <property type="entry name" value="Ornithine_N-alpha-AT"/>
</dbReference>
<proteinExistence type="inferred from homology"/>
<evidence type="ECO:0000256" key="8">
    <source>
        <dbReference type="ARBA" id="ARBA00039866"/>
    </source>
</evidence>
<dbReference type="PANTHER" id="PTHR37323:SF1">
    <property type="entry name" value="L-ORNITHINE N(ALPHA)-ACYLTRANSFERASE"/>
    <property type="match status" value="1"/>
</dbReference>
<reference evidence="11 12" key="1">
    <citation type="submission" date="2016-12" db="EMBL/GenBank/DDBJ databases">
        <title>Marinobacter lutaoensis whole genome sequencing.</title>
        <authorList>
            <person name="Verma A."/>
            <person name="Krishnamurthi S."/>
        </authorList>
    </citation>
    <scope>NUCLEOTIDE SEQUENCE [LARGE SCALE GENOMIC DNA]</scope>
    <source>
        <strain evidence="11 12">T5054</strain>
    </source>
</reference>
<evidence type="ECO:0000256" key="6">
    <source>
        <dbReference type="ARBA" id="ARBA00038095"/>
    </source>
</evidence>
<evidence type="ECO:0000256" key="4">
    <source>
        <dbReference type="ARBA" id="ARBA00023098"/>
    </source>
</evidence>
<keyword evidence="2" id="KW-0444">Lipid biosynthesis</keyword>
<dbReference type="EC" id="2.3.2.30" evidence="7"/>
<dbReference type="Pfam" id="PF13444">
    <property type="entry name" value="Acetyltransf_5"/>
    <property type="match status" value="1"/>
</dbReference>
<dbReference type="EMBL" id="MSCW01000008">
    <property type="protein sequence ID" value="ONF42809.1"/>
    <property type="molecule type" value="Genomic_DNA"/>
</dbReference>
<dbReference type="InterPro" id="IPR016181">
    <property type="entry name" value="Acyl_CoA_acyltransferase"/>
</dbReference>
<dbReference type="Gene3D" id="3.40.630.30">
    <property type="match status" value="1"/>
</dbReference>
<evidence type="ECO:0000256" key="1">
    <source>
        <dbReference type="ARBA" id="ARBA00005189"/>
    </source>
</evidence>
<accession>A0A1V2DQK0</accession>
<dbReference type="SUPFAM" id="SSF55729">
    <property type="entry name" value="Acyl-CoA N-acyltransferases (Nat)"/>
    <property type="match status" value="1"/>
</dbReference>
<comment type="function">
    <text evidence="9">Catalyzes the first step in the biosynthesis of ornithine lipids, which are phosphorus-free membrane lipids. Catalyzes the 3-hydroxyacyl-acyl carrier protein-dependent acylation of ornithine to form lyso-ornithine lipid (LOL).</text>
</comment>
<keyword evidence="4" id="KW-0443">Lipid metabolism</keyword>
<name>A0A1V2DQK0_9GAMM</name>
<organism evidence="11 12">
    <name type="scientific">Marinobacter lutaoensis</name>
    <dbReference type="NCBI Taxonomy" id="135739"/>
    <lineage>
        <taxon>Bacteria</taxon>
        <taxon>Pseudomonadati</taxon>
        <taxon>Pseudomonadota</taxon>
        <taxon>Gammaproteobacteria</taxon>
        <taxon>Pseudomonadales</taxon>
        <taxon>Marinobacteraceae</taxon>
        <taxon>Marinobacter</taxon>
    </lineage>
</organism>
<keyword evidence="12" id="KW-1185">Reference proteome</keyword>
<dbReference type="AlphaFoldDB" id="A0A1V2DQK0"/>
<sequence length="253" mass="27809">MTAQTASVRQTARSLVTGITRDPALVEQAQRLRYQVFSAEYDSDLGASTPGLDADAFDALCDHLIVTDQRTGTLVATTRILPAERVPSVHQLYSAGEFDLSALAGLPGSLAELGRTCVHPEHRNGATIALLWSTLAEYLVQHRIDYLIGCASIGMSDGGHRAWRIANHLQETYLAGESFRVTPRRELPHLTQTTPADRPVEVPPLIRAYMRLGARVCGAPCWDPEFRCADLLVLLEVEKLSARYSRHFMGKAS</sequence>
<evidence type="ECO:0000256" key="5">
    <source>
        <dbReference type="ARBA" id="ARBA00023315"/>
    </source>
</evidence>
<evidence type="ECO:0000313" key="11">
    <source>
        <dbReference type="EMBL" id="ONF42809.1"/>
    </source>
</evidence>
<dbReference type="Proteomes" id="UP000189339">
    <property type="component" value="Unassembled WGS sequence"/>
</dbReference>